<accession>A0A6A6LW00</accession>
<proteinExistence type="predicted"/>
<dbReference type="InterPro" id="IPR015943">
    <property type="entry name" value="WD40/YVTN_repeat-like_dom_sf"/>
</dbReference>
<keyword evidence="1" id="KW-0853">WD repeat</keyword>
<sequence length="146" mass="16471">MSARVSMIGSELGDKERPGGTRTIAFFSEQTTPHDDRGGGKRGRRCFIARGNPAGVLVGHLEGITFLDSRGDGRYFISNGKDQTIKLWDIRKIASNAPCDLALRNYEWDYRWMDYPPQAKDLKHPGLRCATILFLSNMMAVLRTRH</sequence>
<dbReference type="Gene3D" id="2.130.10.10">
    <property type="entry name" value="YVTN repeat-like/Quinoprotein amine dehydrogenase"/>
    <property type="match status" value="1"/>
</dbReference>
<keyword evidence="3" id="KW-1185">Reference proteome</keyword>
<dbReference type="SUPFAM" id="SSF50978">
    <property type="entry name" value="WD40 repeat-like"/>
    <property type="match status" value="1"/>
</dbReference>
<evidence type="ECO:0000313" key="3">
    <source>
        <dbReference type="Proteomes" id="UP000467840"/>
    </source>
</evidence>
<dbReference type="PROSITE" id="PS50082">
    <property type="entry name" value="WD_REPEATS_2"/>
    <property type="match status" value="1"/>
</dbReference>
<evidence type="ECO:0000313" key="2">
    <source>
        <dbReference type="EMBL" id="KAF2303809.1"/>
    </source>
</evidence>
<dbReference type="InterPro" id="IPR036322">
    <property type="entry name" value="WD40_repeat_dom_sf"/>
</dbReference>
<name>A0A6A6LW00_HEVBR</name>
<dbReference type="GO" id="GO:0080008">
    <property type="term" value="C:Cul4-RING E3 ubiquitin ligase complex"/>
    <property type="evidence" value="ECO:0007669"/>
    <property type="project" value="TreeGrafter"/>
</dbReference>
<feature type="repeat" description="WD" evidence="1">
    <location>
        <begin position="57"/>
        <end position="91"/>
    </location>
</feature>
<protein>
    <submittedName>
        <fullName evidence="2">Uncharacterized protein</fullName>
    </submittedName>
</protein>
<dbReference type="GO" id="GO:0043161">
    <property type="term" value="P:proteasome-mediated ubiquitin-dependent protein catabolic process"/>
    <property type="evidence" value="ECO:0007669"/>
    <property type="project" value="TreeGrafter"/>
</dbReference>
<dbReference type="InterPro" id="IPR001680">
    <property type="entry name" value="WD40_rpt"/>
</dbReference>
<dbReference type="SMART" id="SM00320">
    <property type="entry name" value="WD40"/>
    <property type="match status" value="1"/>
</dbReference>
<gene>
    <name evidence="2" type="ORF">GH714_023531</name>
</gene>
<dbReference type="PANTHER" id="PTHR19847">
    <property type="entry name" value="DDB1- AND CUL4-ASSOCIATED FACTOR 11"/>
    <property type="match status" value="1"/>
</dbReference>
<dbReference type="Pfam" id="PF00400">
    <property type="entry name" value="WD40"/>
    <property type="match status" value="1"/>
</dbReference>
<dbReference type="InterPro" id="IPR051859">
    <property type="entry name" value="DCAF"/>
</dbReference>
<dbReference type="AlphaFoldDB" id="A0A6A6LW00"/>
<reference evidence="2 3" key="1">
    <citation type="journal article" date="2020" name="Mol. Plant">
        <title>The Chromosome-Based Rubber Tree Genome Provides New Insights into Spurge Genome Evolution and Rubber Biosynthesis.</title>
        <authorList>
            <person name="Liu J."/>
            <person name="Shi C."/>
            <person name="Shi C.C."/>
            <person name="Li W."/>
            <person name="Zhang Q.J."/>
            <person name="Zhang Y."/>
            <person name="Li K."/>
            <person name="Lu H.F."/>
            <person name="Shi C."/>
            <person name="Zhu S.T."/>
            <person name="Xiao Z.Y."/>
            <person name="Nan H."/>
            <person name="Yue Y."/>
            <person name="Zhu X.G."/>
            <person name="Wu Y."/>
            <person name="Hong X.N."/>
            <person name="Fan G.Y."/>
            <person name="Tong Y."/>
            <person name="Zhang D."/>
            <person name="Mao C.L."/>
            <person name="Liu Y.L."/>
            <person name="Hao S.J."/>
            <person name="Liu W.Q."/>
            <person name="Lv M.Q."/>
            <person name="Zhang H.B."/>
            <person name="Liu Y."/>
            <person name="Hu-Tang G.R."/>
            <person name="Wang J.P."/>
            <person name="Wang J.H."/>
            <person name="Sun Y.H."/>
            <person name="Ni S.B."/>
            <person name="Chen W.B."/>
            <person name="Zhang X.C."/>
            <person name="Jiao Y.N."/>
            <person name="Eichler E.E."/>
            <person name="Li G.H."/>
            <person name="Liu X."/>
            <person name="Gao L.Z."/>
        </authorList>
    </citation>
    <scope>NUCLEOTIDE SEQUENCE [LARGE SCALE GENOMIC DNA]</scope>
    <source>
        <strain evidence="3">cv. GT1</strain>
        <tissue evidence="2">Leaf</tissue>
    </source>
</reference>
<organism evidence="2 3">
    <name type="scientific">Hevea brasiliensis</name>
    <name type="common">Para rubber tree</name>
    <name type="synonym">Siphonia brasiliensis</name>
    <dbReference type="NCBI Taxonomy" id="3981"/>
    <lineage>
        <taxon>Eukaryota</taxon>
        <taxon>Viridiplantae</taxon>
        <taxon>Streptophyta</taxon>
        <taxon>Embryophyta</taxon>
        <taxon>Tracheophyta</taxon>
        <taxon>Spermatophyta</taxon>
        <taxon>Magnoliopsida</taxon>
        <taxon>eudicotyledons</taxon>
        <taxon>Gunneridae</taxon>
        <taxon>Pentapetalae</taxon>
        <taxon>rosids</taxon>
        <taxon>fabids</taxon>
        <taxon>Malpighiales</taxon>
        <taxon>Euphorbiaceae</taxon>
        <taxon>Crotonoideae</taxon>
        <taxon>Micrandreae</taxon>
        <taxon>Hevea</taxon>
    </lineage>
</organism>
<dbReference type="PROSITE" id="PS50294">
    <property type="entry name" value="WD_REPEATS_REGION"/>
    <property type="match status" value="1"/>
</dbReference>
<dbReference type="PANTHER" id="PTHR19847:SF27">
    <property type="entry name" value="LEC14B HOMOLOG"/>
    <property type="match status" value="1"/>
</dbReference>
<dbReference type="EMBL" id="JAAGAX010000009">
    <property type="protein sequence ID" value="KAF2303809.1"/>
    <property type="molecule type" value="Genomic_DNA"/>
</dbReference>
<evidence type="ECO:0000256" key="1">
    <source>
        <dbReference type="PROSITE-ProRule" id="PRU00221"/>
    </source>
</evidence>
<dbReference type="Proteomes" id="UP000467840">
    <property type="component" value="Chromosome 16"/>
</dbReference>
<comment type="caution">
    <text evidence="2">The sequence shown here is derived from an EMBL/GenBank/DDBJ whole genome shotgun (WGS) entry which is preliminary data.</text>
</comment>